<dbReference type="Pfam" id="PF13419">
    <property type="entry name" value="HAD_2"/>
    <property type="match status" value="1"/>
</dbReference>
<name>A0A7R9KXW8_9ACAR</name>
<evidence type="ECO:0000313" key="1">
    <source>
        <dbReference type="EMBL" id="CAD7631469.1"/>
    </source>
</evidence>
<gene>
    <name evidence="1" type="ORF">OSB1V03_LOCUS11878</name>
</gene>
<sequence>MNAQPVAAITHVLFDLDGLLIDTETCYAKAYQMVAKQFGKQYTHELKVRVMGLSPKVGFEVIIKELELPITVEEFTRLGNEYFNHIVKDVELMSGAERLVRHLYDHNIPLAIASGATSDAFAIKTAKFEHFFSKNNFFKHLVIGGDDPLIARGKPFPDIFIEAMNRFDPIPETHNVLVFEDSLMGVKAALAANMPCVWVPDPVFDGSEGNATLVLKSLLDFRPEVFGLPPFESSDN</sequence>
<dbReference type="Proteomes" id="UP000759131">
    <property type="component" value="Unassembled WGS sequence"/>
</dbReference>
<keyword evidence="2" id="KW-1185">Reference proteome</keyword>
<dbReference type="InterPro" id="IPR023214">
    <property type="entry name" value="HAD_sf"/>
</dbReference>
<dbReference type="SFLD" id="SFLDG01129">
    <property type="entry name" value="C1.5:_HAD__Beta-PGM__Phosphata"/>
    <property type="match status" value="1"/>
</dbReference>
<dbReference type="EMBL" id="CAJPIZ010009518">
    <property type="protein sequence ID" value="CAG2111899.1"/>
    <property type="molecule type" value="Genomic_DNA"/>
</dbReference>
<dbReference type="InterPro" id="IPR023198">
    <property type="entry name" value="PGP-like_dom2"/>
</dbReference>
<dbReference type="InterPro" id="IPR041492">
    <property type="entry name" value="HAD_2"/>
</dbReference>
<dbReference type="InterPro" id="IPR036412">
    <property type="entry name" value="HAD-like_sf"/>
</dbReference>
<dbReference type="OrthoDB" id="40579at2759"/>
<dbReference type="GO" id="GO:0016791">
    <property type="term" value="F:phosphatase activity"/>
    <property type="evidence" value="ECO:0007669"/>
    <property type="project" value="TreeGrafter"/>
</dbReference>
<dbReference type="EMBL" id="OC864093">
    <property type="protein sequence ID" value="CAD7631469.1"/>
    <property type="molecule type" value="Genomic_DNA"/>
</dbReference>
<organism evidence="1">
    <name type="scientific">Medioppia subpectinata</name>
    <dbReference type="NCBI Taxonomy" id="1979941"/>
    <lineage>
        <taxon>Eukaryota</taxon>
        <taxon>Metazoa</taxon>
        <taxon>Ecdysozoa</taxon>
        <taxon>Arthropoda</taxon>
        <taxon>Chelicerata</taxon>
        <taxon>Arachnida</taxon>
        <taxon>Acari</taxon>
        <taxon>Acariformes</taxon>
        <taxon>Sarcoptiformes</taxon>
        <taxon>Oribatida</taxon>
        <taxon>Brachypylina</taxon>
        <taxon>Oppioidea</taxon>
        <taxon>Oppiidae</taxon>
        <taxon>Medioppia</taxon>
    </lineage>
</organism>
<dbReference type="Gene3D" id="3.40.50.1000">
    <property type="entry name" value="HAD superfamily/HAD-like"/>
    <property type="match status" value="1"/>
</dbReference>
<dbReference type="SFLD" id="SFLDS00003">
    <property type="entry name" value="Haloacid_Dehalogenase"/>
    <property type="match status" value="1"/>
</dbReference>
<dbReference type="Gene3D" id="1.10.150.240">
    <property type="entry name" value="Putative phosphatase, domain 2"/>
    <property type="match status" value="1"/>
</dbReference>
<dbReference type="AlphaFoldDB" id="A0A7R9KXW8"/>
<accession>A0A7R9KXW8</accession>
<proteinExistence type="predicted"/>
<reference evidence="1" key="1">
    <citation type="submission" date="2020-11" db="EMBL/GenBank/DDBJ databases">
        <authorList>
            <person name="Tran Van P."/>
        </authorList>
    </citation>
    <scope>NUCLEOTIDE SEQUENCE</scope>
</reference>
<dbReference type="PANTHER" id="PTHR18901:SF38">
    <property type="entry name" value="PSEUDOURIDINE-5'-PHOSPHATASE"/>
    <property type="match status" value="1"/>
</dbReference>
<protein>
    <submittedName>
        <fullName evidence="1">Uncharacterized protein</fullName>
    </submittedName>
</protein>
<dbReference type="PANTHER" id="PTHR18901">
    <property type="entry name" value="2-DEOXYGLUCOSE-6-PHOSPHATE PHOSPHATASE 2"/>
    <property type="match status" value="1"/>
</dbReference>
<evidence type="ECO:0000313" key="2">
    <source>
        <dbReference type="Proteomes" id="UP000759131"/>
    </source>
</evidence>
<dbReference type="SUPFAM" id="SSF56784">
    <property type="entry name" value="HAD-like"/>
    <property type="match status" value="1"/>
</dbReference>